<comment type="caution">
    <text evidence="3">The sequence shown here is derived from an EMBL/GenBank/DDBJ whole genome shotgun (WGS) entry which is preliminary data.</text>
</comment>
<keyword evidence="4" id="KW-1185">Reference proteome</keyword>
<sequence length="419" mass="43586">MLTWTYNDGNGNTSTQNQTIIVDDTVAPIADVTTLANATGQTTVTVTAPTATDVCVGTIIGTTPSPLTYSTQGTFNIVWTYNDGNENTATQNQTVVVADTISPTAPTSLTASGTTATTTNLSWTASTDNAAVTSYDVYRGATLVATTARTSYAVSGLTASTAYTFSVKAKDAVGNVSASSNAVNITTLASVYCTSQGTSVANETIGKVVFGTINNTSTGGTGYVNFTAISTNATRGTAYTITITPSWSGAKRFEGYAVWIDYNGDGDFADAGELAFSAAVSKTTPVSGSVTIPATATVGSTRMRISMKYNAIPTMCETFASGQVEDYTVNIISGVAKIANVSAKAITEIKLYSNPTTSILNVPSVSENAPFKVYNMLGQLIMNGRLSNGSINVSNISNGIYVLEVTDKESTSINRFIKQ</sequence>
<dbReference type="Pfam" id="PF18962">
    <property type="entry name" value="Por_Secre_tail"/>
    <property type="match status" value="1"/>
</dbReference>
<keyword evidence="1" id="KW-0732">Signal</keyword>
<dbReference type="AlphaFoldDB" id="A0A930U9Z4"/>
<evidence type="ECO:0000313" key="4">
    <source>
        <dbReference type="Proteomes" id="UP000646211"/>
    </source>
</evidence>
<dbReference type="InterPro" id="IPR045474">
    <property type="entry name" value="GEVED"/>
</dbReference>
<gene>
    <name evidence="3" type="ORF">IR213_02435</name>
</gene>
<dbReference type="Pfam" id="PF20009">
    <property type="entry name" value="GEVED"/>
    <property type="match status" value="1"/>
</dbReference>
<reference evidence="3" key="1">
    <citation type="submission" date="2020-11" db="EMBL/GenBank/DDBJ databases">
        <title>Genome of Flavobacterium soyangense.</title>
        <authorList>
            <person name="Liu Q."/>
            <person name="Xin Y.-H."/>
        </authorList>
    </citation>
    <scope>NUCLEOTIDE SEQUENCE</scope>
    <source>
        <strain evidence="3">CGMCC 1.13493</strain>
    </source>
</reference>
<dbReference type="InterPro" id="IPR036116">
    <property type="entry name" value="FN3_sf"/>
</dbReference>
<evidence type="ECO:0000313" key="3">
    <source>
        <dbReference type="EMBL" id="MBF2707456.1"/>
    </source>
</evidence>
<proteinExistence type="predicted"/>
<protein>
    <submittedName>
        <fullName evidence="3">T9SS type A sorting domain-containing protein</fullName>
    </submittedName>
</protein>
<dbReference type="CDD" id="cd00063">
    <property type="entry name" value="FN3"/>
    <property type="match status" value="1"/>
</dbReference>
<dbReference type="InterPro" id="IPR003961">
    <property type="entry name" value="FN3_dom"/>
</dbReference>
<accession>A0A930U9Z4</accession>
<organism evidence="3 4">
    <name type="scientific">Flavobacterium soyangense</name>
    <dbReference type="NCBI Taxonomy" id="2023265"/>
    <lineage>
        <taxon>Bacteria</taxon>
        <taxon>Pseudomonadati</taxon>
        <taxon>Bacteroidota</taxon>
        <taxon>Flavobacteriia</taxon>
        <taxon>Flavobacteriales</taxon>
        <taxon>Flavobacteriaceae</taxon>
        <taxon>Flavobacterium</taxon>
    </lineage>
</organism>
<dbReference type="PROSITE" id="PS50853">
    <property type="entry name" value="FN3"/>
    <property type="match status" value="1"/>
</dbReference>
<evidence type="ECO:0000256" key="1">
    <source>
        <dbReference type="ARBA" id="ARBA00022729"/>
    </source>
</evidence>
<dbReference type="InterPro" id="IPR026444">
    <property type="entry name" value="Secre_tail"/>
</dbReference>
<dbReference type="SUPFAM" id="SSF49265">
    <property type="entry name" value="Fibronectin type III"/>
    <property type="match status" value="1"/>
</dbReference>
<dbReference type="Gene3D" id="2.60.40.10">
    <property type="entry name" value="Immunoglobulins"/>
    <property type="match status" value="1"/>
</dbReference>
<dbReference type="Pfam" id="PF00041">
    <property type="entry name" value="fn3"/>
    <property type="match status" value="1"/>
</dbReference>
<dbReference type="EMBL" id="JADHEC010000003">
    <property type="protein sequence ID" value="MBF2707456.1"/>
    <property type="molecule type" value="Genomic_DNA"/>
</dbReference>
<dbReference type="NCBIfam" id="TIGR04183">
    <property type="entry name" value="Por_Secre_tail"/>
    <property type="match status" value="1"/>
</dbReference>
<dbReference type="SMART" id="SM00060">
    <property type="entry name" value="FN3"/>
    <property type="match status" value="1"/>
</dbReference>
<feature type="domain" description="Fibronectin type-III" evidence="2">
    <location>
        <begin position="105"/>
        <end position="190"/>
    </location>
</feature>
<dbReference type="Proteomes" id="UP000646211">
    <property type="component" value="Unassembled WGS sequence"/>
</dbReference>
<name>A0A930U9Z4_9FLAO</name>
<dbReference type="InterPro" id="IPR013783">
    <property type="entry name" value="Ig-like_fold"/>
</dbReference>
<evidence type="ECO:0000259" key="2">
    <source>
        <dbReference type="PROSITE" id="PS50853"/>
    </source>
</evidence>